<proteinExistence type="predicted"/>
<reference evidence="1 2" key="1">
    <citation type="journal article" date="2020" name="Cell">
        <title>Large-Scale Comparative Analyses of Tick Genomes Elucidate Their Genetic Diversity and Vector Capacities.</title>
        <authorList>
            <consortium name="Tick Genome and Microbiome Consortium (TIGMIC)"/>
            <person name="Jia N."/>
            <person name="Wang J."/>
            <person name="Shi W."/>
            <person name="Du L."/>
            <person name="Sun Y."/>
            <person name="Zhan W."/>
            <person name="Jiang J.F."/>
            <person name="Wang Q."/>
            <person name="Zhang B."/>
            <person name="Ji P."/>
            <person name="Bell-Sakyi L."/>
            <person name="Cui X.M."/>
            <person name="Yuan T.T."/>
            <person name="Jiang B.G."/>
            <person name="Yang W.F."/>
            <person name="Lam T.T."/>
            <person name="Chang Q.C."/>
            <person name="Ding S.J."/>
            <person name="Wang X.J."/>
            <person name="Zhu J.G."/>
            <person name="Ruan X.D."/>
            <person name="Zhao L."/>
            <person name="Wei J.T."/>
            <person name="Ye R.Z."/>
            <person name="Que T.C."/>
            <person name="Du C.H."/>
            <person name="Zhou Y.H."/>
            <person name="Cheng J.X."/>
            <person name="Dai P.F."/>
            <person name="Guo W.B."/>
            <person name="Han X.H."/>
            <person name="Huang E.J."/>
            <person name="Li L.F."/>
            <person name="Wei W."/>
            <person name="Gao Y.C."/>
            <person name="Liu J.Z."/>
            <person name="Shao H.Z."/>
            <person name="Wang X."/>
            <person name="Wang C.C."/>
            <person name="Yang T.C."/>
            <person name="Huo Q.B."/>
            <person name="Li W."/>
            <person name="Chen H.Y."/>
            <person name="Chen S.E."/>
            <person name="Zhou L.G."/>
            <person name="Ni X.B."/>
            <person name="Tian J.H."/>
            <person name="Sheng Y."/>
            <person name="Liu T."/>
            <person name="Pan Y.S."/>
            <person name="Xia L.Y."/>
            <person name="Li J."/>
            <person name="Zhao F."/>
            <person name="Cao W.C."/>
        </authorList>
    </citation>
    <scope>NUCLEOTIDE SEQUENCE [LARGE SCALE GENOMIC DNA]</scope>
    <source>
        <strain evidence="1">Iper-2018</strain>
    </source>
</reference>
<name>A0AC60QNT1_IXOPE</name>
<comment type="caution">
    <text evidence="1">The sequence shown here is derived from an EMBL/GenBank/DDBJ whole genome shotgun (WGS) entry which is preliminary data.</text>
</comment>
<evidence type="ECO:0000313" key="2">
    <source>
        <dbReference type="Proteomes" id="UP000805193"/>
    </source>
</evidence>
<gene>
    <name evidence="1" type="ORF">HPB47_018611</name>
</gene>
<dbReference type="Proteomes" id="UP000805193">
    <property type="component" value="Unassembled WGS sequence"/>
</dbReference>
<dbReference type="EMBL" id="JABSTQ010007795">
    <property type="protein sequence ID" value="KAG0435223.1"/>
    <property type="molecule type" value="Genomic_DNA"/>
</dbReference>
<keyword evidence="2" id="KW-1185">Reference proteome</keyword>
<accession>A0AC60QNT1</accession>
<evidence type="ECO:0000313" key="1">
    <source>
        <dbReference type="EMBL" id="KAG0435223.1"/>
    </source>
</evidence>
<sequence>MKTFFCVVVLLNALVSEFDCKGIGSRRPVWRLTSSEELPNSDCENLATCTNERRLRPGKTGGQQGHDNPWTAVTHVGVVQTEPNRPQEEKLQELKVDRGDHGDEDCPGGNSTTTSGLSTESLASSSNVRPQQREHAVHIAITGYHRVWTSLGITAFVTVVVGAAVAFAVSTAKPRRSRMSLFPEAFNRSASGSLGRRGRQVTTDRDGGDYSVAVGDGQNKSTILVEMALVV</sequence>
<protein>
    <submittedName>
        <fullName evidence="1">Uncharacterized protein</fullName>
    </submittedName>
</protein>
<organism evidence="1 2">
    <name type="scientific">Ixodes persulcatus</name>
    <name type="common">Taiga tick</name>
    <dbReference type="NCBI Taxonomy" id="34615"/>
    <lineage>
        <taxon>Eukaryota</taxon>
        <taxon>Metazoa</taxon>
        <taxon>Ecdysozoa</taxon>
        <taxon>Arthropoda</taxon>
        <taxon>Chelicerata</taxon>
        <taxon>Arachnida</taxon>
        <taxon>Acari</taxon>
        <taxon>Parasitiformes</taxon>
        <taxon>Ixodida</taxon>
        <taxon>Ixodoidea</taxon>
        <taxon>Ixodidae</taxon>
        <taxon>Ixodinae</taxon>
        <taxon>Ixodes</taxon>
    </lineage>
</organism>